<dbReference type="EMBL" id="KV453909">
    <property type="protein sequence ID" value="ODV81713.1"/>
    <property type="molecule type" value="Genomic_DNA"/>
</dbReference>
<dbReference type="Pfam" id="PF04425">
    <property type="entry name" value="Bul1_N"/>
    <property type="match status" value="1"/>
</dbReference>
<dbReference type="GeneID" id="30982874"/>
<protein>
    <submittedName>
        <fullName evidence="4">Uncharacterized protein</fullName>
    </submittedName>
</protein>
<feature type="domain" description="Bul1 C-terminal" evidence="3">
    <location>
        <begin position="819"/>
        <end position="905"/>
    </location>
</feature>
<dbReference type="AlphaFoldDB" id="A0A1E4SQC3"/>
<evidence type="ECO:0000313" key="4">
    <source>
        <dbReference type="EMBL" id="ODV81713.1"/>
    </source>
</evidence>
<gene>
    <name evidence="4" type="ORF">CANTADRAFT_3792</name>
</gene>
<feature type="domain" description="Bul1 N-terminal" evidence="2">
    <location>
        <begin position="101"/>
        <end position="567"/>
    </location>
</feature>
<dbReference type="RefSeq" id="XP_020066835.1">
    <property type="nucleotide sequence ID" value="XM_020208737.1"/>
</dbReference>
<dbReference type="OrthoDB" id="2283785at2759"/>
<feature type="compositionally biased region" description="Low complexity" evidence="1">
    <location>
        <begin position="61"/>
        <end position="73"/>
    </location>
</feature>
<evidence type="ECO:0000259" key="3">
    <source>
        <dbReference type="Pfam" id="PF04426"/>
    </source>
</evidence>
<dbReference type="PANTHER" id="PTHR31904">
    <property type="entry name" value="BYPASS OF STOP CODON PROTEIN 5-RELATED"/>
    <property type="match status" value="1"/>
</dbReference>
<dbReference type="InterPro" id="IPR022794">
    <property type="entry name" value="Bul1_C"/>
</dbReference>
<proteinExistence type="predicted"/>
<reference evidence="5" key="1">
    <citation type="submission" date="2016-05" db="EMBL/GenBank/DDBJ databases">
        <title>Comparative genomics of biotechnologically important yeasts.</title>
        <authorList>
            <consortium name="DOE Joint Genome Institute"/>
            <person name="Riley R."/>
            <person name="Haridas S."/>
            <person name="Wolfe K.H."/>
            <person name="Lopes M.R."/>
            <person name="Hittinger C.T."/>
            <person name="Goker M."/>
            <person name="Salamov A."/>
            <person name="Wisecaver J."/>
            <person name="Long T.M."/>
            <person name="Aerts A.L."/>
            <person name="Barry K."/>
            <person name="Choi C."/>
            <person name="Clum A."/>
            <person name="Coughlan A.Y."/>
            <person name="Deshpande S."/>
            <person name="Douglass A.P."/>
            <person name="Hanson S.J."/>
            <person name="Klenk H.-P."/>
            <person name="Labutti K."/>
            <person name="Lapidus A."/>
            <person name="Lindquist E."/>
            <person name="Lipzen A."/>
            <person name="Meier-Kolthoff J.P."/>
            <person name="Ohm R.A."/>
            <person name="Otillar R.P."/>
            <person name="Pangilinan J."/>
            <person name="Peng Y."/>
            <person name="Rokas A."/>
            <person name="Rosa C.A."/>
            <person name="Scheuner C."/>
            <person name="Sibirny A.A."/>
            <person name="Slot J.C."/>
            <person name="Stielow J.B."/>
            <person name="Sun H."/>
            <person name="Kurtzman C.P."/>
            <person name="Blackwell M."/>
            <person name="Grigoriev I.V."/>
            <person name="Jeffries T.W."/>
        </authorList>
    </citation>
    <scope>NUCLEOTIDE SEQUENCE [LARGE SCALE GENOMIC DNA]</scope>
    <source>
        <strain evidence="5">NRRL Y-17324</strain>
    </source>
</reference>
<dbReference type="PANTHER" id="PTHR31904:SF1">
    <property type="entry name" value="BYPASS OF STOP CODON PROTEIN 5-RELATED"/>
    <property type="match status" value="1"/>
</dbReference>
<dbReference type="Pfam" id="PF04426">
    <property type="entry name" value="Bul1_C"/>
    <property type="match status" value="1"/>
</dbReference>
<feature type="region of interest" description="Disordered" evidence="1">
    <location>
        <begin position="134"/>
        <end position="206"/>
    </location>
</feature>
<feature type="region of interest" description="Disordered" evidence="1">
    <location>
        <begin position="1"/>
        <end position="103"/>
    </location>
</feature>
<evidence type="ECO:0000259" key="2">
    <source>
        <dbReference type="Pfam" id="PF04425"/>
    </source>
</evidence>
<name>A0A1E4SQC3_9ASCO</name>
<feature type="compositionally biased region" description="Polar residues" evidence="1">
    <location>
        <begin position="28"/>
        <end position="60"/>
    </location>
</feature>
<organism evidence="4 5">
    <name type="scientific">Suhomyces tanzawaensis NRRL Y-17324</name>
    <dbReference type="NCBI Taxonomy" id="984487"/>
    <lineage>
        <taxon>Eukaryota</taxon>
        <taxon>Fungi</taxon>
        <taxon>Dikarya</taxon>
        <taxon>Ascomycota</taxon>
        <taxon>Saccharomycotina</taxon>
        <taxon>Pichiomycetes</taxon>
        <taxon>Debaryomycetaceae</taxon>
        <taxon>Suhomyces</taxon>
    </lineage>
</organism>
<sequence>MPLNLLKSSRGDKDRKNMRGLPLASPLQGPTLTPSRSNPLVPMVSSSLTPVSSRTGSAPTLSPSLSKRSSQSRVPRANPPYTPSGEQKKHIDNLSKGPLSATSSNTQTEYFDILPSFQMFQSILRRDDSQFNENLSVKPPVYGDTQNSSATPPSGLSPVTSNDNVLDGISDRLNETELHNDSDGSQDYVFDDENEGHAVSPRNEQAHNHNIAVTVHESGHSPLDNIDMLAKAPNSPIDIKIFVTKRVPLPNSQNELETRLKEYTSGDVVNGYVVITNKSDKPVDFGLFTVSLEGTIKSTDKNLNSGPLDAHKYNKIIVKKFLKMYDLNASYGYTQVPSSAGVEYEAYTIDPTDECQIGLPPERILKPNSKYKKFFTFKFPNKLLDNSCFNSLFSHLVPPPTLGLDRTCFHNRGETIQLNKALGYGFLNMRGTPILTKDYSFEDVSISYTIEAKFIDKLNASNQKHAFSENEINDPNSSSEYVISQSSKYFLRFIPDLSEQLGFFNEWHQYGWESYTSLGIDGKLFQDYYSKTTWKHINKLSHRIDREIDERLDRDNLTVEELKSKNLLNWDEQHFEISEPAKLTDEHEIRYHLENMIGSRPTTVYGKKKKKILSSLVKVGELRLFVRVPSQVIAYASPRLITKYNNGTLQDNLSLVTSNKNENNITSVTSNSDLSLRPVSSIESTHINGLYNRDVRNTVQSVDLSLVFESDEAANKPPLISSIEANLVLWSYNTEYPLPFELGYDFFYTNPKGDEDKHEDDVSITRDNLQRLKDQVFTYIEYLRANEAHLSKEAYLYLKAVKSLGVKKDTLKDYYKTLTSQSHPQLLNNETGWKATQKKGGFRWTKDFTIPLDAINKNNISLIPSFQTCLVGRLYYIQVVVKYKGAGGEQNEFADNVVKVDIPVLVG</sequence>
<evidence type="ECO:0000256" key="1">
    <source>
        <dbReference type="SAM" id="MobiDB-lite"/>
    </source>
</evidence>
<feature type="compositionally biased region" description="Basic and acidic residues" evidence="1">
    <location>
        <begin position="169"/>
        <end position="182"/>
    </location>
</feature>
<dbReference type="Proteomes" id="UP000094285">
    <property type="component" value="Unassembled WGS sequence"/>
</dbReference>
<dbReference type="InterPro" id="IPR007519">
    <property type="entry name" value="Bul1_N"/>
</dbReference>
<feature type="compositionally biased region" description="Polar residues" evidence="1">
    <location>
        <begin position="144"/>
        <end position="164"/>
    </location>
</feature>
<keyword evidence="5" id="KW-1185">Reference proteome</keyword>
<dbReference type="STRING" id="984487.A0A1E4SQC3"/>
<accession>A0A1E4SQC3</accession>
<dbReference type="InterPro" id="IPR039634">
    <property type="entry name" value="Bul1-like"/>
</dbReference>
<evidence type="ECO:0000313" key="5">
    <source>
        <dbReference type="Proteomes" id="UP000094285"/>
    </source>
</evidence>